<dbReference type="Gramene" id="Solyc01g091240.3.1">
    <property type="protein sequence ID" value="Solyc01g091240.3.1"/>
    <property type="gene ID" value="Solyc01g091240.3"/>
</dbReference>
<evidence type="ECO:0000313" key="3">
    <source>
        <dbReference type="EnsemblPlants" id="Solyc01g091240.3.1"/>
    </source>
</evidence>
<keyword evidence="1" id="KW-0677">Repeat</keyword>
<dbReference type="FunCoup" id="A0A3Q7EKJ8">
    <property type="interactions" value="481"/>
</dbReference>
<keyword evidence="4" id="KW-1185">Reference proteome</keyword>
<dbReference type="InterPro" id="IPR011990">
    <property type="entry name" value="TPR-like_helical_dom_sf"/>
</dbReference>
<dbReference type="InterPro" id="IPR046848">
    <property type="entry name" value="E_motif"/>
</dbReference>
<feature type="repeat" description="PPR" evidence="2">
    <location>
        <begin position="86"/>
        <end position="120"/>
    </location>
</feature>
<evidence type="ECO:0000313" key="4">
    <source>
        <dbReference type="Proteomes" id="UP000004994"/>
    </source>
</evidence>
<dbReference type="FunFam" id="1.25.40.10:FF:000184">
    <property type="entry name" value="Pentatricopeptide repeat-containing protein, chloroplastic"/>
    <property type="match status" value="1"/>
</dbReference>
<dbReference type="GO" id="GO:1900865">
    <property type="term" value="P:chloroplast RNA modification"/>
    <property type="evidence" value="ECO:0007669"/>
    <property type="project" value="EnsemblPlants"/>
</dbReference>
<dbReference type="STRING" id="4081.A0A3Q7EKJ8"/>
<name>A0A3Q7EKJ8_SOLLC</name>
<sequence>MLLVANSSQSWNLAHPTLTFSQKCKTQQDIDQIHAQLITTGLVKYPFLTTKLILKLSSSPHTPIVEFARFLFFSADFCCSKRNIKDPFLWNVIMKSFSHGNDPHKAFQMFCLMLENGVFVDEYSISIVLKACSKMGFITRGMQVHGLLRKIGFGSDVFLQNCLISMYVRCGFVEYGHRVFDRMCMRDSVSYNTIIDGYVKCGMLDVACRLFDFMPIEMRNLVSWNALLTGYVKLDQGFDVAWELFDRMPQRDLVSWNLMLYCCVKSGNAEKATALFDMIPKKDVVSWAIMVDGYAKIGKIDIARRYFDDMPVRDVISCNAIMAGYVKNGHCLEALKVFHDMLSDSSPAPDSTTALLALSAVSELGYIDEGIALHCYIEENGFPVAGKLGVALIDMYAKCGSVDSAMGVFNDIQEKNVDHWNAMIGGLAIHGFGDLAFELFMEMERLSLDIDDITFIAVLNACGHSGLVKEGMICFEIMRRAHHMEPKLQHYGCMVDVLSRAGHVEEAIKFVDEMPIHPNDVVWRTLLSSCRNQENVHIGDPMDKQLVGLNSHNSSSYVLLSNIYAQFGKWDYVRRVRTIMKEKDLKKTVGSSRIELQGIVHEFSVGDKSHDQVEEIYSTLQMVCVYQESKFN</sequence>
<dbReference type="GO" id="GO:0016556">
    <property type="term" value="P:mRNA modification"/>
    <property type="evidence" value="ECO:0007669"/>
    <property type="project" value="EnsemblPlants"/>
</dbReference>
<feature type="repeat" description="PPR" evidence="2">
    <location>
        <begin position="283"/>
        <end position="317"/>
    </location>
</feature>
<dbReference type="EnsemblPlants" id="Solyc01g091240.3.1">
    <property type="protein sequence ID" value="Solyc01g091240.3.1"/>
    <property type="gene ID" value="Solyc01g091240.3"/>
</dbReference>
<dbReference type="Pfam" id="PF01535">
    <property type="entry name" value="PPR"/>
    <property type="match status" value="5"/>
</dbReference>
<protein>
    <submittedName>
        <fullName evidence="3">Uncharacterized protein</fullName>
    </submittedName>
</protein>
<dbReference type="Pfam" id="PF13041">
    <property type="entry name" value="PPR_2"/>
    <property type="match status" value="2"/>
</dbReference>
<feature type="repeat" description="PPR" evidence="2">
    <location>
        <begin position="416"/>
        <end position="450"/>
    </location>
</feature>
<dbReference type="Pfam" id="PF12854">
    <property type="entry name" value="PPR_1"/>
    <property type="match status" value="1"/>
</dbReference>
<dbReference type="InterPro" id="IPR046960">
    <property type="entry name" value="PPR_At4g14850-like_plant"/>
</dbReference>
<evidence type="ECO:0000256" key="2">
    <source>
        <dbReference type="PROSITE-ProRule" id="PRU00708"/>
    </source>
</evidence>
<dbReference type="PANTHER" id="PTHR47926">
    <property type="entry name" value="PENTATRICOPEPTIDE REPEAT-CONTAINING PROTEIN"/>
    <property type="match status" value="1"/>
</dbReference>
<dbReference type="GO" id="GO:0009507">
    <property type="term" value="C:chloroplast"/>
    <property type="evidence" value="ECO:0007669"/>
    <property type="project" value="EnsemblPlants"/>
</dbReference>
<feature type="repeat" description="PPR" evidence="2">
    <location>
        <begin position="220"/>
        <end position="255"/>
    </location>
</feature>
<reference evidence="3" key="1">
    <citation type="journal article" date="2012" name="Nature">
        <title>The tomato genome sequence provides insights into fleshy fruit evolution.</title>
        <authorList>
            <consortium name="Tomato Genome Consortium"/>
        </authorList>
    </citation>
    <scope>NUCLEOTIDE SEQUENCE [LARGE SCALE GENOMIC DNA]</scope>
    <source>
        <strain evidence="3">cv. Heinz 1706</strain>
    </source>
</reference>
<organism evidence="3">
    <name type="scientific">Solanum lycopersicum</name>
    <name type="common">Tomato</name>
    <name type="synonym">Lycopersicon esculentum</name>
    <dbReference type="NCBI Taxonomy" id="4081"/>
    <lineage>
        <taxon>Eukaryota</taxon>
        <taxon>Viridiplantae</taxon>
        <taxon>Streptophyta</taxon>
        <taxon>Embryophyta</taxon>
        <taxon>Tracheophyta</taxon>
        <taxon>Spermatophyta</taxon>
        <taxon>Magnoliopsida</taxon>
        <taxon>eudicotyledons</taxon>
        <taxon>Gunneridae</taxon>
        <taxon>Pentapetalae</taxon>
        <taxon>asterids</taxon>
        <taxon>lamiids</taxon>
        <taxon>Solanales</taxon>
        <taxon>Solanaceae</taxon>
        <taxon>Solanoideae</taxon>
        <taxon>Solaneae</taxon>
        <taxon>Solanum</taxon>
        <taxon>Solanum subgen. Lycopersicon</taxon>
    </lineage>
</organism>
<dbReference type="InterPro" id="IPR002885">
    <property type="entry name" value="PPR_rpt"/>
</dbReference>
<evidence type="ECO:0000256" key="1">
    <source>
        <dbReference type="ARBA" id="ARBA00022737"/>
    </source>
</evidence>
<accession>A0A3Q7EKJ8</accession>
<dbReference type="InParanoid" id="A0A3Q7EKJ8"/>
<dbReference type="PROSITE" id="PS51375">
    <property type="entry name" value="PPR"/>
    <property type="match status" value="5"/>
</dbReference>
<dbReference type="Pfam" id="PF20431">
    <property type="entry name" value="E_motif"/>
    <property type="match status" value="1"/>
</dbReference>
<dbReference type="Gene3D" id="1.25.40.10">
    <property type="entry name" value="Tetratricopeptide repeat domain"/>
    <property type="match status" value="4"/>
</dbReference>
<dbReference type="OMA" id="SVDHWNA"/>
<dbReference type="PANTHER" id="PTHR47926:SF456">
    <property type="entry name" value="PENTATRICOPEPTIDE REPEAT-CONTAINING PROTEIN ELI1, CHLOROPLASTIC"/>
    <property type="match status" value="1"/>
</dbReference>
<feature type="repeat" description="PPR" evidence="2">
    <location>
        <begin position="187"/>
        <end position="217"/>
    </location>
</feature>
<dbReference type="NCBIfam" id="TIGR00756">
    <property type="entry name" value="PPR"/>
    <property type="match status" value="7"/>
</dbReference>
<reference evidence="3" key="2">
    <citation type="submission" date="2019-01" db="UniProtKB">
        <authorList>
            <consortium name="EnsemblPlants"/>
        </authorList>
    </citation>
    <scope>IDENTIFICATION</scope>
    <source>
        <strain evidence="3">cv. Heinz 1706</strain>
    </source>
</reference>
<dbReference type="Proteomes" id="UP000004994">
    <property type="component" value="Chromosome 1"/>
</dbReference>
<dbReference type="PaxDb" id="4081-Solyc01g091240.2.1"/>
<proteinExistence type="predicted"/>
<dbReference type="GO" id="GO:0003723">
    <property type="term" value="F:RNA binding"/>
    <property type="evidence" value="ECO:0007669"/>
    <property type="project" value="InterPro"/>
</dbReference>
<dbReference type="AlphaFoldDB" id="A0A3Q7EKJ8"/>